<dbReference type="EMBL" id="BQKI01000009">
    <property type="protein sequence ID" value="GJN02942.1"/>
    <property type="molecule type" value="Genomic_DNA"/>
</dbReference>
<accession>A0AAV5CWV2</accession>
<keyword evidence="2" id="KW-1185">Reference proteome</keyword>
<reference evidence="1" key="2">
    <citation type="submission" date="2021-12" db="EMBL/GenBank/DDBJ databases">
        <title>Resequencing data analysis of finger millet.</title>
        <authorList>
            <person name="Hatakeyama M."/>
            <person name="Aluri S."/>
            <person name="Balachadran M.T."/>
            <person name="Sivarajan S.R."/>
            <person name="Poveda L."/>
            <person name="Shimizu-Inatsugi R."/>
            <person name="Schlapbach R."/>
            <person name="Sreeman S.M."/>
            <person name="Shimizu K.K."/>
        </authorList>
    </citation>
    <scope>NUCLEOTIDE SEQUENCE</scope>
</reference>
<evidence type="ECO:0000313" key="1">
    <source>
        <dbReference type="EMBL" id="GJN02942.1"/>
    </source>
</evidence>
<dbReference type="Proteomes" id="UP001054889">
    <property type="component" value="Unassembled WGS sequence"/>
</dbReference>
<reference evidence="1" key="1">
    <citation type="journal article" date="2018" name="DNA Res.">
        <title>Multiple hybrid de novo genome assembly of finger millet, an orphan allotetraploid crop.</title>
        <authorList>
            <person name="Hatakeyama M."/>
            <person name="Aluri S."/>
            <person name="Balachadran M.T."/>
            <person name="Sivarajan S.R."/>
            <person name="Patrignani A."/>
            <person name="Gruter S."/>
            <person name="Poveda L."/>
            <person name="Shimizu-Inatsugi R."/>
            <person name="Baeten J."/>
            <person name="Francoijs K.J."/>
            <person name="Nataraja K.N."/>
            <person name="Reddy Y.A.N."/>
            <person name="Phadnis S."/>
            <person name="Ravikumar R.L."/>
            <person name="Schlapbach R."/>
            <person name="Sreeman S.M."/>
            <person name="Shimizu K.K."/>
        </authorList>
    </citation>
    <scope>NUCLEOTIDE SEQUENCE</scope>
</reference>
<gene>
    <name evidence="1" type="primary">ga20337</name>
    <name evidence="1" type="ORF">PR202_ga20337</name>
</gene>
<comment type="caution">
    <text evidence="1">The sequence shown here is derived from an EMBL/GenBank/DDBJ whole genome shotgun (WGS) entry which is preliminary data.</text>
</comment>
<proteinExistence type="predicted"/>
<protein>
    <submittedName>
        <fullName evidence="1">Uncharacterized protein</fullName>
    </submittedName>
</protein>
<evidence type="ECO:0000313" key="2">
    <source>
        <dbReference type="Proteomes" id="UP001054889"/>
    </source>
</evidence>
<dbReference type="AlphaFoldDB" id="A0AAV5CWV2"/>
<name>A0AAV5CWV2_ELECO</name>
<organism evidence="1 2">
    <name type="scientific">Eleusine coracana subsp. coracana</name>
    <dbReference type="NCBI Taxonomy" id="191504"/>
    <lineage>
        <taxon>Eukaryota</taxon>
        <taxon>Viridiplantae</taxon>
        <taxon>Streptophyta</taxon>
        <taxon>Embryophyta</taxon>
        <taxon>Tracheophyta</taxon>
        <taxon>Spermatophyta</taxon>
        <taxon>Magnoliopsida</taxon>
        <taxon>Liliopsida</taxon>
        <taxon>Poales</taxon>
        <taxon>Poaceae</taxon>
        <taxon>PACMAD clade</taxon>
        <taxon>Chloridoideae</taxon>
        <taxon>Cynodonteae</taxon>
        <taxon>Eleusininae</taxon>
        <taxon>Eleusine</taxon>
    </lineage>
</organism>
<sequence length="67" mass="7122">MRDDVPDVFMNFAVVCANNGGCDHATCGGGPFLVVCVGLDSSMPRAHACFFSSETGEQSLQICIDYD</sequence>